<evidence type="ECO:0000313" key="12">
    <source>
        <dbReference type="EMBL" id="AKK19673.1"/>
    </source>
</evidence>
<dbReference type="OrthoDB" id="6085637at2"/>
<dbReference type="InterPro" id="IPR020568">
    <property type="entry name" value="Ribosomal_Su5_D2-typ_SF"/>
</dbReference>
<evidence type="ECO:0000313" key="13">
    <source>
        <dbReference type="Proteomes" id="UP000035503"/>
    </source>
</evidence>
<dbReference type="Gene3D" id="3.30.70.890">
    <property type="entry name" value="GHMP kinase, C-terminal domain"/>
    <property type="match status" value="1"/>
</dbReference>
<dbReference type="InterPro" id="IPR014721">
    <property type="entry name" value="Ribsml_uS5_D2-typ_fold_subgr"/>
</dbReference>
<dbReference type="InterPro" id="IPR006204">
    <property type="entry name" value="GHMP_kinase_N_dom"/>
</dbReference>
<organism evidence="12 13">
    <name type="scientific">Candidatus Liberibacter africanus PTSAPSY</name>
    <dbReference type="NCBI Taxonomy" id="1277257"/>
    <lineage>
        <taxon>Bacteria</taxon>
        <taxon>Pseudomonadati</taxon>
        <taxon>Pseudomonadota</taxon>
        <taxon>Alphaproteobacteria</taxon>
        <taxon>Hyphomicrobiales</taxon>
        <taxon>Rhizobiaceae</taxon>
        <taxon>Liberibacter</taxon>
    </lineage>
</organism>
<proteinExistence type="predicted"/>
<evidence type="ECO:0000256" key="9">
    <source>
        <dbReference type="ARBA" id="ARBA00029438"/>
    </source>
</evidence>
<accession>A0A0G3I5D9</accession>
<gene>
    <name evidence="12" type="ORF">G293_00045</name>
</gene>
<dbReference type="UniPathway" id="UPA00057">
    <property type="reaction ID" value="UER00098"/>
</dbReference>
<dbReference type="PANTHER" id="PTHR43290:SF2">
    <property type="entry name" value="MEVALONATE KINASE"/>
    <property type="match status" value="1"/>
</dbReference>
<evidence type="ECO:0000259" key="11">
    <source>
        <dbReference type="Pfam" id="PF08544"/>
    </source>
</evidence>
<keyword evidence="8" id="KW-0443">Lipid metabolism</keyword>
<dbReference type="InterPro" id="IPR013750">
    <property type="entry name" value="GHMP_kinase_C_dom"/>
</dbReference>
<dbReference type="GO" id="GO:0005524">
    <property type="term" value="F:ATP binding"/>
    <property type="evidence" value="ECO:0007669"/>
    <property type="project" value="UniProtKB-KW"/>
</dbReference>
<dbReference type="Gene3D" id="3.30.230.10">
    <property type="match status" value="1"/>
</dbReference>
<dbReference type="AlphaFoldDB" id="A0A0G3I5D9"/>
<dbReference type="STRING" id="1277257.G293_00045"/>
<keyword evidence="6" id="KW-0067">ATP-binding</keyword>
<reference evidence="12 13" key="1">
    <citation type="journal article" date="2015" name="Genome Announc.">
        <title>Complete Genome Sequence of 'Candidatus Liberibacter africanus,' a Bacterium Associated with Citrus Huanglongbing.</title>
        <authorList>
            <person name="Lin H."/>
            <person name="Pietersen G."/>
            <person name="Han C."/>
            <person name="Read D.A."/>
            <person name="Lou B."/>
            <person name="Gupta G."/>
            <person name="Civerolo E.L."/>
        </authorList>
    </citation>
    <scope>NUCLEOTIDE SEQUENCE [LARGE SCALE GENOMIC DNA]</scope>
    <source>
        <strain evidence="12 13">PTSAPSY</strain>
    </source>
</reference>
<dbReference type="PATRIC" id="fig|1277257.4.peg.9"/>
<dbReference type="SUPFAM" id="SSF55060">
    <property type="entry name" value="GHMP Kinase, C-terminal domain"/>
    <property type="match status" value="1"/>
</dbReference>
<dbReference type="KEGG" id="lau:G293_00045"/>
<feature type="domain" description="GHMP kinase C-terminal" evidence="11">
    <location>
        <begin position="226"/>
        <end position="289"/>
    </location>
</feature>
<evidence type="ECO:0000259" key="10">
    <source>
        <dbReference type="Pfam" id="PF00288"/>
    </source>
</evidence>
<dbReference type="GO" id="GO:0004496">
    <property type="term" value="F:mevalonate kinase activity"/>
    <property type="evidence" value="ECO:0007669"/>
    <property type="project" value="InterPro"/>
</dbReference>
<dbReference type="PANTHER" id="PTHR43290">
    <property type="entry name" value="MEVALONATE KINASE"/>
    <property type="match status" value="1"/>
</dbReference>
<keyword evidence="3" id="KW-0808">Transferase</keyword>
<keyword evidence="7" id="KW-0460">Magnesium</keyword>
<evidence type="ECO:0000256" key="5">
    <source>
        <dbReference type="ARBA" id="ARBA00022777"/>
    </source>
</evidence>
<evidence type="ECO:0000256" key="4">
    <source>
        <dbReference type="ARBA" id="ARBA00022741"/>
    </source>
</evidence>
<keyword evidence="13" id="KW-1185">Reference proteome</keyword>
<evidence type="ECO:0000256" key="3">
    <source>
        <dbReference type="ARBA" id="ARBA00022679"/>
    </source>
</evidence>
<keyword evidence="4" id="KW-0547">Nucleotide-binding</keyword>
<sequence length="321" mass="34942">MGQKLYKIQVSAPGSLVLIGEHGVLYEHAALAFAIDKRIKLSLTLRKDRLIKINSSLGQYCVSLDLPMMNHPLFSFILVAIEHIKPPCGFDLNIISDLDSGLGLGSSAAITVAITAALLMLQSHKEPSSKEILAQAHAIVLKTQGKSSGIDLATSIYGGLIFYSMPQYSVEKIDFIFPIHCVYSGYKTSTAQVLKKIVLIEKECPEIKKINQSIYTLMGELSHIAAHALRNKNLKALAQIMNKQQGLLETLGVSDPKISEIVWKLREQPNIIASKISGSGLGDCVIALGEGNIHSLPYNSIDCHMHSKGIHIVPITSSYST</sequence>
<dbReference type="InterPro" id="IPR006205">
    <property type="entry name" value="Mev_gal_kin"/>
</dbReference>
<keyword evidence="1" id="KW-0963">Cytoplasm</keyword>
<keyword evidence="2" id="KW-0444">Lipid biosynthesis</keyword>
<feature type="domain" description="GHMP kinase N-terminal" evidence="10">
    <location>
        <begin position="80"/>
        <end position="159"/>
    </location>
</feature>
<evidence type="ECO:0000256" key="7">
    <source>
        <dbReference type="ARBA" id="ARBA00022842"/>
    </source>
</evidence>
<dbReference type="GO" id="GO:0005737">
    <property type="term" value="C:cytoplasm"/>
    <property type="evidence" value="ECO:0007669"/>
    <property type="project" value="InterPro"/>
</dbReference>
<name>A0A0G3I5D9_LIBAF</name>
<dbReference type="PRINTS" id="PR00959">
    <property type="entry name" value="MEVGALKINASE"/>
</dbReference>
<dbReference type="InterPro" id="IPR036554">
    <property type="entry name" value="GHMP_kinase_C_sf"/>
</dbReference>
<dbReference type="RefSeq" id="WP_047263777.1">
    <property type="nucleotide sequence ID" value="NZ_CP004021.1"/>
</dbReference>
<evidence type="ECO:0000256" key="2">
    <source>
        <dbReference type="ARBA" id="ARBA00022516"/>
    </source>
</evidence>
<dbReference type="GO" id="GO:0019287">
    <property type="term" value="P:isopentenyl diphosphate biosynthetic process, mevalonate pathway"/>
    <property type="evidence" value="ECO:0007669"/>
    <property type="project" value="UniProtKB-UniPathway"/>
</dbReference>
<evidence type="ECO:0000256" key="8">
    <source>
        <dbReference type="ARBA" id="ARBA00023098"/>
    </source>
</evidence>
<dbReference type="SUPFAM" id="SSF54211">
    <property type="entry name" value="Ribosomal protein S5 domain 2-like"/>
    <property type="match status" value="1"/>
</dbReference>
<dbReference type="NCBIfam" id="TIGR00549">
    <property type="entry name" value="mevalon_kin"/>
    <property type="match status" value="1"/>
</dbReference>
<dbReference type="Pfam" id="PF08544">
    <property type="entry name" value="GHMP_kinases_C"/>
    <property type="match status" value="1"/>
</dbReference>
<protein>
    <submittedName>
        <fullName evidence="12">GHMP kinase</fullName>
    </submittedName>
</protein>
<comment type="pathway">
    <text evidence="9">Isoprenoid biosynthesis; isopentenyl diphosphate biosynthesis via mevalonate pathway; isopentenyl diphosphate from (R)-mevalonate: step 1/3.</text>
</comment>
<dbReference type="EMBL" id="CP004021">
    <property type="protein sequence ID" value="AKK19673.1"/>
    <property type="molecule type" value="Genomic_DNA"/>
</dbReference>
<evidence type="ECO:0000256" key="1">
    <source>
        <dbReference type="ARBA" id="ARBA00022490"/>
    </source>
</evidence>
<dbReference type="Pfam" id="PF00288">
    <property type="entry name" value="GHMP_kinases_N"/>
    <property type="match status" value="1"/>
</dbReference>
<dbReference type="Proteomes" id="UP000035503">
    <property type="component" value="Chromosome"/>
</dbReference>
<keyword evidence="5 12" id="KW-0418">Kinase</keyword>
<evidence type="ECO:0000256" key="6">
    <source>
        <dbReference type="ARBA" id="ARBA00022840"/>
    </source>
</evidence>